<dbReference type="Pfam" id="PF14226">
    <property type="entry name" value="DIOX_N"/>
    <property type="match status" value="1"/>
</dbReference>
<evidence type="ECO:0000256" key="1">
    <source>
        <dbReference type="ARBA" id="ARBA00001961"/>
    </source>
</evidence>
<dbReference type="Gene3D" id="2.60.120.330">
    <property type="entry name" value="B-lactam Antibiotic, Isopenicillin N Synthase, Chain"/>
    <property type="match status" value="1"/>
</dbReference>
<dbReference type="AlphaFoldDB" id="A0AAP0IP29"/>
<comment type="cofactor">
    <cofactor evidence="1">
        <name>L-ascorbate</name>
        <dbReference type="ChEBI" id="CHEBI:38290"/>
    </cofactor>
</comment>
<dbReference type="InterPro" id="IPR027443">
    <property type="entry name" value="IPNS-like_sf"/>
</dbReference>
<keyword evidence="4 7" id="KW-0560">Oxidoreductase</keyword>
<accession>A0AAP0IP29</accession>
<dbReference type="InterPro" id="IPR026992">
    <property type="entry name" value="DIOX_N"/>
</dbReference>
<dbReference type="EC" id="1.14.11.15" evidence="6"/>
<comment type="similarity">
    <text evidence="7">Belongs to the iron/ascorbate-dependent oxidoreductase family.</text>
</comment>
<dbReference type="GO" id="GO:0009686">
    <property type="term" value="P:gibberellin biosynthetic process"/>
    <property type="evidence" value="ECO:0007669"/>
    <property type="project" value="UniProtKB-ARBA"/>
</dbReference>
<evidence type="ECO:0000256" key="4">
    <source>
        <dbReference type="ARBA" id="ARBA00023002"/>
    </source>
</evidence>
<evidence type="ECO:0000256" key="3">
    <source>
        <dbReference type="ARBA" id="ARBA00022964"/>
    </source>
</evidence>
<gene>
    <name evidence="9" type="ORF">Scep_016279</name>
</gene>
<dbReference type="PROSITE" id="PS51471">
    <property type="entry name" value="FE2OG_OXY"/>
    <property type="match status" value="1"/>
</dbReference>
<keyword evidence="10" id="KW-1185">Reference proteome</keyword>
<comment type="caution">
    <text evidence="9">The sequence shown here is derived from an EMBL/GenBank/DDBJ whole genome shotgun (WGS) entry which is preliminary data.</text>
</comment>
<evidence type="ECO:0000313" key="9">
    <source>
        <dbReference type="EMBL" id="KAK9118186.1"/>
    </source>
</evidence>
<feature type="domain" description="Fe2OG dioxygenase" evidence="8">
    <location>
        <begin position="203"/>
        <end position="303"/>
    </location>
</feature>
<dbReference type="InterPro" id="IPR005123">
    <property type="entry name" value="Oxoglu/Fe-dep_dioxygenase_dom"/>
</dbReference>
<keyword evidence="5 7" id="KW-0408">Iron</keyword>
<evidence type="ECO:0000256" key="6">
    <source>
        <dbReference type="ARBA" id="ARBA00066695"/>
    </source>
</evidence>
<evidence type="ECO:0000256" key="5">
    <source>
        <dbReference type="ARBA" id="ARBA00023004"/>
    </source>
</evidence>
<keyword evidence="3" id="KW-0223">Dioxygenase</keyword>
<dbReference type="Proteomes" id="UP001419268">
    <property type="component" value="Unassembled WGS sequence"/>
</dbReference>
<dbReference type="FunFam" id="2.60.120.330:FF:000013">
    <property type="entry name" value="Gibberellin 3-beta-dioxygenase 1"/>
    <property type="match status" value="1"/>
</dbReference>
<sequence>MSSTLSDAFRTVPVHIRQNGQLDFESVREVPDSHTWQDVDDYPSVDAAAVGGVPVVDLNDPNAMKLVSDACETWGLFQVVNHGVPVSLLQDFDAQLKRLFSLPTERKLKAVRLPDDISGYGLVRISSFFPKLMWYEGFTIVGSPVEHARQLWPDDHTQFCDVIDEYQKEMKGLAGRIVWLALGGLGITKPDLEWAGPNGEFEEANAGLQLNSYPVCPDPNKTMGLANHTDSTIITIVYQNNESGLQLLKDGSWVMVPALDGALVVNVGDLLHILSNGKYPTVFHRAIVHQTRHRLSAAYLFGPPPNIQVGPLEKLIDHNNPPLYKSLTWNEYLETKTKHFNKTLGKLRIASTT</sequence>
<evidence type="ECO:0000256" key="2">
    <source>
        <dbReference type="ARBA" id="ARBA00022723"/>
    </source>
</evidence>
<evidence type="ECO:0000313" key="10">
    <source>
        <dbReference type="Proteomes" id="UP001419268"/>
    </source>
</evidence>
<protein>
    <recommendedName>
        <fullName evidence="6">gibberellin 3beta-dioxygenase</fullName>
        <ecNumber evidence="6">1.14.11.15</ecNumber>
    </recommendedName>
</protein>
<dbReference type="InterPro" id="IPR044861">
    <property type="entry name" value="IPNS-like_FE2OG_OXY"/>
</dbReference>
<dbReference type="Pfam" id="PF03171">
    <property type="entry name" value="2OG-FeII_Oxy"/>
    <property type="match status" value="1"/>
</dbReference>
<dbReference type="PANTHER" id="PTHR47990">
    <property type="entry name" value="2-OXOGLUTARATE (2OG) AND FE(II)-DEPENDENT OXYGENASE SUPERFAMILY PROTEIN-RELATED"/>
    <property type="match status" value="1"/>
</dbReference>
<dbReference type="GO" id="GO:0046872">
    <property type="term" value="F:metal ion binding"/>
    <property type="evidence" value="ECO:0007669"/>
    <property type="project" value="UniProtKB-KW"/>
</dbReference>
<name>A0AAP0IP29_9MAGN</name>
<organism evidence="9 10">
    <name type="scientific">Stephania cephalantha</name>
    <dbReference type="NCBI Taxonomy" id="152367"/>
    <lineage>
        <taxon>Eukaryota</taxon>
        <taxon>Viridiplantae</taxon>
        <taxon>Streptophyta</taxon>
        <taxon>Embryophyta</taxon>
        <taxon>Tracheophyta</taxon>
        <taxon>Spermatophyta</taxon>
        <taxon>Magnoliopsida</taxon>
        <taxon>Ranunculales</taxon>
        <taxon>Menispermaceae</taxon>
        <taxon>Menispermoideae</taxon>
        <taxon>Cissampelideae</taxon>
        <taxon>Stephania</taxon>
    </lineage>
</organism>
<dbReference type="InterPro" id="IPR050231">
    <property type="entry name" value="Iron_ascorbate_oxido_reductase"/>
</dbReference>
<reference evidence="9 10" key="1">
    <citation type="submission" date="2024-01" db="EMBL/GenBank/DDBJ databases">
        <title>Genome assemblies of Stephania.</title>
        <authorList>
            <person name="Yang L."/>
        </authorList>
    </citation>
    <scope>NUCLEOTIDE SEQUENCE [LARGE SCALE GENOMIC DNA]</scope>
    <source>
        <strain evidence="9">JXDWG</strain>
        <tissue evidence="9">Leaf</tissue>
    </source>
</reference>
<dbReference type="EMBL" id="JBBNAG010000007">
    <property type="protein sequence ID" value="KAK9118186.1"/>
    <property type="molecule type" value="Genomic_DNA"/>
</dbReference>
<evidence type="ECO:0000259" key="8">
    <source>
        <dbReference type="PROSITE" id="PS51471"/>
    </source>
</evidence>
<proteinExistence type="inferred from homology"/>
<dbReference type="SUPFAM" id="SSF51197">
    <property type="entry name" value="Clavaminate synthase-like"/>
    <property type="match status" value="1"/>
</dbReference>
<dbReference type="GO" id="GO:0016707">
    <property type="term" value="F:gibberellin 3-beta-dioxygenase activity"/>
    <property type="evidence" value="ECO:0007669"/>
    <property type="project" value="UniProtKB-EC"/>
</dbReference>
<keyword evidence="2 7" id="KW-0479">Metal-binding</keyword>
<evidence type="ECO:0000256" key="7">
    <source>
        <dbReference type="RuleBase" id="RU003682"/>
    </source>
</evidence>